<keyword evidence="3" id="KW-1185">Reference proteome</keyword>
<gene>
    <name evidence="2" type="ORF">GWK08_11300</name>
</gene>
<accession>A0A6P0UQD0</accession>
<feature type="transmembrane region" description="Helical" evidence="1">
    <location>
        <begin position="15"/>
        <end position="38"/>
    </location>
</feature>
<keyword evidence="1" id="KW-1133">Transmembrane helix</keyword>
<dbReference type="AlphaFoldDB" id="A0A6P0UQD0"/>
<feature type="transmembrane region" description="Helical" evidence="1">
    <location>
        <begin position="72"/>
        <end position="92"/>
    </location>
</feature>
<evidence type="ECO:0000313" key="3">
    <source>
        <dbReference type="Proteomes" id="UP000468581"/>
    </source>
</evidence>
<keyword evidence="1" id="KW-0812">Transmembrane</keyword>
<dbReference type="Proteomes" id="UP000468581">
    <property type="component" value="Unassembled WGS sequence"/>
</dbReference>
<keyword evidence="1" id="KW-0472">Membrane</keyword>
<protein>
    <submittedName>
        <fullName evidence="2">Uncharacterized protein</fullName>
    </submittedName>
</protein>
<reference evidence="2 3" key="1">
    <citation type="submission" date="2020-01" db="EMBL/GenBank/DDBJ databases">
        <title>Leptobacterium flavescens.</title>
        <authorList>
            <person name="Wang G."/>
        </authorList>
    </citation>
    <scope>NUCLEOTIDE SEQUENCE [LARGE SCALE GENOMIC DNA]</scope>
    <source>
        <strain evidence="2 3">KCTC 22160</strain>
    </source>
</reference>
<evidence type="ECO:0000256" key="1">
    <source>
        <dbReference type="SAM" id="Phobius"/>
    </source>
</evidence>
<evidence type="ECO:0000313" key="2">
    <source>
        <dbReference type="EMBL" id="NER14029.1"/>
    </source>
</evidence>
<organism evidence="2 3">
    <name type="scientific">Leptobacterium flavescens</name>
    <dbReference type="NCBI Taxonomy" id="472055"/>
    <lineage>
        <taxon>Bacteria</taxon>
        <taxon>Pseudomonadati</taxon>
        <taxon>Bacteroidota</taxon>
        <taxon>Flavobacteriia</taxon>
        <taxon>Flavobacteriales</taxon>
        <taxon>Flavobacteriaceae</taxon>
        <taxon>Leptobacterium</taxon>
    </lineage>
</organism>
<feature type="transmembrane region" description="Helical" evidence="1">
    <location>
        <begin position="45"/>
        <end position="66"/>
    </location>
</feature>
<name>A0A6P0UQD0_9FLAO</name>
<dbReference type="EMBL" id="JAABOO010000002">
    <property type="protein sequence ID" value="NER14029.1"/>
    <property type="molecule type" value="Genomic_DNA"/>
</dbReference>
<comment type="caution">
    <text evidence="2">The sequence shown here is derived from an EMBL/GenBank/DDBJ whole genome shotgun (WGS) entry which is preliminary data.</text>
</comment>
<dbReference type="RefSeq" id="WP_163607294.1">
    <property type="nucleotide sequence ID" value="NZ_JAABOO010000002.1"/>
</dbReference>
<sequence length="93" mass="10919">MTYYHQYLAKFRENYMMYIPLTIILQSCLGSVAAMYILQNNDRPFFLVQLFLCVCVCMFYNAAILAQLKTKIVFNLLLISLFLNTVLIVINYL</sequence>
<proteinExistence type="predicted"/>